<gene>
    <name evidence="2" type="ORF">U27_02626</name>
</gene>
<evidence type="ECO:0000313" key="3">
    <source>
        <dbReference type="Proteomes" id="UP000030661"/>
    </source>
</evidence>
<dbReference type="Proteomes" id="UP000030661">
    <property type="component" value="Unassembled WGS sequence"/>
</dbReference>
<protein>
    <submittedName>
        <fullName evidence="2">Uncharacterized protein</fullName>
    </submittedName>
</protein>
<dbReference type="AlphaFoldDB" id="A0A081CB38"/>
<keyword evidence="3" id="KW-1185">Reference proteome</keyword>
<organism evidence="2">
    <name type="scientific">Vecturithrix granuli</name>
    <dbReference type="NCBI Taxonomy" id="1499967"/>
    <lineage>
        <taxon>Bacteria</taxon>
        <taxon>Candidatus Moduliflexota</taxon>
        <taxon>Candidatus Vecturitrichia</taxon>
        <taxon>Candidatus Vecturitrichales</taxon>
        <taxon>Candidatus Vecturitrichaceae</taxon>
        <taxon>Candidatus Vecturithrix</taxon>
    </lineage>
</organism>
<proteinExistence type="predicted"/>
<accession>A0A081CB38</accession>
<feature type="region of interest" description="Disordered" evidence="1">
    <location>
        <begin position="1"/>
        <end position="28"/>
    </location>
</feature>
<dbReference type="HOGENOM" id="CLU_1802286_0_0_0"/>
<evidence type="ECO:0000313" key="2">
    <source>
        <dbReference type="EMBL" id="GAK61793.1"/>
    </source>
</evidence>
<name>A0A081CB38_VECG1</name>
<sequence length="143" mass="15550">MAVSQDKSVQTQDAPETKGKRGRKPGSVIWTHDKIMTRSQNAGIMDKAKAEFLSKVYGVTFDDNAMRVMILAHMSPVNKFWTESDEYRNATARIAELEAEAEANKVRAAVQNVTASLTAETLVSALTPEQLAAIVALAAKINA</sequence>
<reference evidence="2" key="1">
    <citation type="journal article" date="2015" name="PeerJ">
        <title>First genomic representation of candidate bacterial phylum KSB3 points to enhanced environmental sensing as a trigger of wastewater bulking.</title>
        <authorList>
            <person name="Sekiguchi Y."/>
            <person name="Ohashi A."/>
            <person name="Parks D.H."/>
            <person name="Yamauchi T."/>
            <person name="Tyson G.W."/>
            <person name="Hugenholtz P."/>
        </authorList>
    </citation>
    <scope>NUCLEOTIDE SEQUENCE [LARGE SCALE GENOMIC DNA]</scope>
</reference>
<feature type="compositionally biased region" description="Polar residues" evidence="1">
    <location>
        <begin position="1"/>
        <end position="14"/>
    </location>
</feature>
<evidence type="ECO:0000256" key="1">
    <source>
        <dbReference type="SAM" id="MobiDB-lite"/>
    </source>
</evidence>
<dbReference type="EMBL" id="DF820483">
    <property type="protein sequence ID" value="GAK61793.1"/>
    <property type="molecule type" value="Genomic_DNA"/>
</dbReference>